<dbReference type="InterPro" id="IPR004812">
    <property type="entry name" value="Efflux_drug-R_Bcr/CmlA"/>
</dbReference>
<evidence type="ECO:0000256" key="7">
    <source>
        <dbReference type="ARBA" id="ARBA00023136"/>
    </source>
</evidence>
<keyword evidence="3" id="KW-0813">Transport</keyword>
<organism evidence="10 11">
    <name type="scientific">Adhaeribacter terreus</name>
    <dbReference type="NCBI Taxonomy" id="529703"/>
    <lineage>
        <taxon>Bacteria</taxon>
        <taxon>Pseudomonadati</taxon>
        <taxon>Bacteroidota</taxon>
        <taxon>Cytophagia</taxon>
        <taxon>Cytophagales</taxon>
        <taxon>Hymenobacteraceae</taxon>
        <taxon>Adhaeribacter</taxon>
    </lineage>
</organism>
<reference evidence="11" key="1">
    <citation type="journal article" date="2019" name="Int. J. Syst. Evol. Microbiol.">
        <title>The Global Catalogue of Microorganisms (GCM) 10K type strain sequencing project: providing services to taxonomists for standard genome sequencing and annotation.</title>
        <authorList>
            <consortium name="The Broad Institute Genomics Platform"/>
            <consortium name="The Broad Institute Genome Sequencing Center for Infectious Disease"/>
            <person name="Wu L."/>
            <person name="Ma J."/>
        </authorList>
    </citation>
    <scope>NUCLEOTIDE SEQUENCE [LARGE SCALE GENOMIC DNA]</scope>
    <source>
        <strain evidence="11">KACC 12602</strain>
    </source>
</reference>
<evidence type="ECO:0000313" key="10">
    <source>
        <dbReference type="EMBL" id="MFC5269855.1"/>
    </source>
</evidence>
<feature type="transmembrane region" description="Helical" evidence="8">
    <location>
        <begin position="346"/>
        <end position="366"/>
    </location>
</feature>
<feature type="transmembrane region" description="Helical" evidence="8">
    <location>
        <begin position="216"/>
        <end position="240"/>
    </location>
</feature>
<dbReference type="RefSeq" id="WP_378016235.1">
    <property type="nucleotide sequence ID" value="NZ_JBHSKT010000002.1"/>
</dbReference>
<sequence>MVSQKITGNTALILVLGLLTAFGPMSIDMYLPAFPAIAAEFGVPVASVQYTLASFNVGIALGQLIYGPLADQLGRRPNLIAGLAVYSLASIGCMFTNSVESMVVLRFLQAIGGCTGMVITRAIVRDKYHGNQSAKVFSTLMLIMGVAPILAPSVGSLVLDAFRWEYIFALLALIGLLTLLYVVFFLPETLTPEKRNPLALRNSFRTYGQLLRDQQFVGYSLTAGCIQSGMFAYITGSAYIFTQIFHLSGRQYSMLFGLNAVGIIGASQLNHKLLLHYSFSQILRKVTFLYLMAAGTLLLMAYTGWFGIYGIVVPLFFTLSTVGLAMPNATAGALEKHAAHAGSASALVGTLQFSCGALAAVAVSVFANKTAIPMAAVIFTCSLLAFLFFGLLVHRKIKINEA</sequence>
<evidence type="ECO:0000256" key="3">
    <source>
        <dbReference type="ARBA" id="ARBA00022448"/>
    </source>
</evidence>
<evidence type="ECO:0000256" key="5">
    <source>
        <dbReference type="ARBA" id="ARBA00022692"/>
    </source>
</evidence>
<comment type="subcellular location">
    <subcellularLocation>
        <location evidence="1">Cell membrane</location>
        <topology evidence="1">Multi-pass membrane protein</topology>
    </subcellularLocation>
</comment>
<comment type="similarity">
    <text evidence="2">Belongs to the major facilitator superfamily. Bcr/CmlA family.</text>
</comment>
<feature type="transmembrane region" description="Helical" evidence="8">
    <location>
        <begin position="282"/>
        <end position="302"/>
    </location>
</feature>
<evidence type="ECO:0000313" key="11">
    <source>
        <dbReference type="Proteomes" id="UP001596161"/>
    </source>
</evidence>
<feature type="transmembrane region" description="Helical" evidence="8">
    <location>
        <begin position="136"/>
        <end position="154"/>
    </location>
</feature>
<dbReference type="Gene3D" id="1.20.1720.10">
    <property type="entry name" value="Multidrug resistance protein D"/>
    <property type="match status" value="1"/>
</dbReference>
<dbReference type="InterPro" id="IPR011701">
    <property type="entry name" value="MFS"/>
</dbReference>
<dbReference type="CDD" id="cd17320">
    <property type="entry name" value="MFS_MdfA_MDR_like"/>
    <property type="match status" value="1"/>
</dbReference>
<feature type="transmembrane region" description="Helical" evidence="8">
    <location>
        <begin position="48"/>
        <end position="67"/>
    </location>
</feature>
<dbReference type="InterPro" id="IPR020846">
    <property type="entry name" value="MFS_dom"/>
</dbReference>
<comment type="caution">
    <text evidence="10">The sequence shown here is derived from an EMBL/GenBank/DDBJ whole genome shotgun (WGS) entry which is preliminary data.</text>
</comment>
<evidence type="ECO:0000256" key="8">
    <source>
        <dbReference type="SAM" id="Phobius"/>
    </source>
</evidence>
<dbReference type="PRINTS" id="PR01035">
    <property type="entry name" value="TCRTETA"/>
</dbReference>
<keyword evidence="4" id="KW-1003">Cell membrane</keyword>
<evidence type="ECO:0000256" key="6">
    <source>
        <dbReference type="ARBA" id="ARBA00022989"/>
    </source>
</evidence>
<feature type="transmembrane region" description="Helical" evidence="8">
    <location>
        <begin position="252"/>
        <end position="270"/>
    </location>
</feature>
<feature type="transmembrane region" description="Helical" evidence="8">
    <location>
        <begin position="79"/>
        <end position="97"/>
    </location>
</feature>
<feature type="transmembrane region" description="Helical" evidence="8">
    <location>
        <begin position="166"/>
        <end position="186"/>
    </location>
</feature>
<proteinExistence type="inferred from homology"/>
<keyword evidence="5 8" id="KW-0812">Transmembrane</keyword>
<name>A0ABW0EAR7_9BACT</name>
<dbReference type="EMBL" id="JBHSKT010000002">
    <property type="protein sequence ID" value="MFC5269855.1"/>
    <property type="molecule type" value="Genomic_DNA"/>
</dbReference>
<evidence type="ECO:0000256" key="4">
    <source>
        <dbReference type="ARBA" id="ARBA00022475"/>
    </source>
</evidence>
<evidence type="ECO:0000259" key="9">
    <source>
        <dbReference type="PROSITE" id="PS50850"/>
    </source>
</evidence>
<feature type="transmembrane region" description="Helical" evidence="8">
    <location>
        <begin position="103"/>
        <end position="124"/>
    </location>
</feature>
<dbReference type="PROSITE" id="PS50850">
    <property type="entry name" value="MFS"/>
    <property type="match status" value="1"/>
</dbReference>
<dbReference type="SUPFAM" id="SSF103473">
    <property type="entry name" value="MFS general substrate transporter"/>
    <property type="match status" value="1"/>
</dbReference>
<dbReference type="Proteomes" id="UP001596161">
    <property type="component" value="Unassembled WGS sequence"/>
</dbReference>
<dbReference type="InterPro" id="IPR036259">
    <property type="entry name" value="MFS_trans_sf"/>
</dbReference>
<dbReference type="PANTHER" id="PTHR23502">
    <property type="entry name" value="MAJOR FACILITATOR SUPERFAMILY"/>
    <property type="match status" value="1"/>
</dbReference>
<keyword evidence="7 8" id="KW-0472">Membrane</keyword>
<dbReference type="Pfam" id="PF07690">
    <property type="entry name" value="MFS_1"/>
    <property type="match status" value="1"/>
</dbReference>
<feature type="transmembrane region" description="Helical" evidence="8">
    <location>
        <begin position="372"/>
        <end position="393"/>
    </location>
</feature>
<dbReference type="NCBIfam" id="TIGR00710">
    <property type="entry name" value="efflux_Bcr_CflA"/>
    <property type="match status" value="1"/>
</dbReference>
<evidence type="ECO:0000256" key="2">
    <source>
        <dbReference type="ARBA" id="ARBA00006236"/>
    </source>
</evidence>
<gene>
    <name evidence="10" type="ORF">ACFPIB_04480</name>
</gene>
<accession>A0ABW0EAR7</accession>
<protein>
    <submittedName>
        <fullName evidence="10">Bcr/CflA family multidrug efflux MFS transporter</fullName>
    </submittedName>
</protein>
<evidence type="ECO:0000256" key="1">
    <source>
        <dbReference type="ARBA" id="ARBA00004651"/>
    </source>
</evidence>
<keyword evidence="11" id="KW-1185">Reference proteome</keyword>
<feature type="transmembrane region" description="Helical" evidence="8">
    <location>
        <begin position="308"/>
        <end position="334"/>
    </location>
</feature>
<keyword evidence="6 8" id="KW-1133">Transmembrane helix</keyword>
<dbReference type="PANTHER" id="PTHR23502:SF132">
    <property type="entry name" value="POLYAMINE TRANSPORTER 2-RELATED"/>
    <property type="match status" value="1"/>
</dbReference>
<feature type="domain" description="Major facilitator superfamily (MFS) profile" evidence="9">
    <location>
        <begin position="9"/>
        <end position="398"/>
    </location>
</feature>
<dbReference type="NCBIfam" id="NF008314">
    <property type="entry name" value="PRK11102.1"/>
    <property type="match status" value="1"/>
</dbReference>
<dbReference type="InterPro" id="IPR001958">
    <property type="entry name" value="Tet-R_TetA/multi-R_MdtG-like"/>
</dbReference>